<keyword evidence="2" id="KW-0732">Signal</keyword>
<dbReference type="EMBL" id="AP018227">
    <property type="protein sequence ID" value="BAY82093.1"/>
    <property type="molecule type" value="Genomic_DNA"/>
</dbReference>
<reference evidence="3 4" key="1">
    <citation type="submission" date="2017-06" db="EMBL/GenBank/DDBJ databases">
        <title>Genome sequencing of cyanobaciteial culture collection at National Institute for Environmental Studies (NIES).</title>
        <authorList>
            <person name="Hirose Y."/>
            <person name="Shimura Y."/>
            <person name="Fujisawa T."/>
            <person name="Nakamura Y."/>
            <person name="Kawachi M."/>
        </authorList>
    </citation>
    <scope>NUCLEOTIDE SEQUENCE [LARGE SCALE GENOMIC DNA]</scope>
    <source>
        <strain evidence="3 4">NIES-267</strain>
    </source>
</reference>
<feature type="region of interest" description="Disordered" evidence="1">
    <location>
        <begin position="69"/>
        <end position="99"/>
    </location>
</feature>
<dbReference type="AlphaFoldDB" id="A0A1Z4LLH2"/>
<accession>A0A1Z4LLH2</accession>
<evidence type="ECO:0000256" key="2">
    <source>
        <dbReference type="SAM" id="SignalP"/>
    </source>
</evidence>
<name>A0A1Z4LLH2_9CYAN</name>
<gene>
    <name evidence="3" type="ORF">NIES267_15710</name>
</gene>
<organism evidence="3 4">
    <name type="scientific">Calothrix parasitica NIES-267</name>
    <dbReference type="NCBI Taxonomy" id="1973488"/>
    <lineage>
        <taxon>Bacteria</taxon>
        <taxon>Bacillati</taxon>
        <taxon>Cyanobacteriota</taxon>
        <taxon>Cyanophyceae</taxon>
        <taxon>Nostocales</taxon>
        <taxon>Calotrichaceae</taxon>
        <taxon>Calothrix</taxon>
    </lineage>
</organism>
<keyword evidence="4" id="KW-1185">Reference proteome</keyword>
<sequence>MKKVLGLAFLASFIATPVLAGETFVRNEWSNSHSVTKTNLRLDSHTNSHRNEDYASYSKKFYYEGGIKKNAGEDYSSSNSFNESETKEYGSYAPEKKYGSGYSTEHYAGSVLVGSFKEKTYDNVRGTIKTRTYQNSNAHETSAGIR</sequence>
<evidence type="ECO:0000313" key="3">
    <source>
        <dbReference type="EMBL" id="BAY82093.1"/>
    </source>
</evidence>
<feature type="signal peptide" evidence="2">
    <location>
        <begin position="1"/>
        <end position="20"/>
    </location>
</feature>
<feature type="compositionally biased region" description="Basic and acidic residues" evidence="1">
    <location>
        <begin position="84"/>
        <end position="98"/>
    </location>
</feature>
<dbReference type="OrthoDB" id="516031at2"/>
<feature type="chain" id="PRO_5012464517" evidence="2">
    <location>
        <begin position="21"/>
        <end position="146"/>
    </location>
</feature>
<evidence type="ECO:0000256" key="1">
    <source>
        <dbReference type="SAM" id="MobiDB-lite"/>
    </source>
</evidence>
<protein>
    <submittedName>
        <fullName evidence="3">Uncharacterized protein</fullName>
    </submittedName>
</protein>
<dbReference type="Proteomes" id="UP000218418">
    <property type="component" value="Chromosome"/>
</dbReference>
<evidence type="ECO:0000313" key="4">
    <source>
        <dbReference type="Proteomes" id="UP000218418"/>
    </source>
</evidence>
<proteinExistence type="predicted"/>